<evidence type="ECO:0000256" key="2">
    <source>
        <dbReference type="SAM" id="MobiDB-lite"/>
    </source>
</evidence>
<dbReference type="SUPFAM" id="SSF56112">
    <property type="entry name" value="Protein kinase-like (PK-like)"/>
    <property type="match status" value="1"/>
</dbReference>
<dbReference type="InterPro" id="IPR004875">
    <property type="entry name" value="DDE_SF_endonuclease_dom"/>
</dbReference>
<dbReference type="InterPro" id="IPR000719">
    <property type="entry name" value="Prot_kinase_dom"/>
</dbReference>
<dbReference type="AlphaFoldDB" id="A0A0D2YID8"/>
<dbReference type="EnsemblFungi" id="FOXG_16177T0">
    <property type="protein sequence ID" value="FOXG_16177P0"/>
    <property type="gene ID" value="FOXG_16177"/>
</dbReference>
<evidence type="ECO:0000313" key="4">
    <source>
        <dbReference type="EnsemblFungi" id="FOXG_16203P0"/>
    </source>
</evidence>
<name>A0A0D2YID8_FUSOF</name>
<dbReference type="GO" id="GO:0005524">
    <property type="term" value="F:ATP binding"/>
    <property type="evidence" value="ECO:0007669"/>
    <property type="project" value="InterPro"/>
</dbReference>
<dbReference type="PROSITE" id="PS50011">
    <property type="entry name" value="PROTEIN_KINASE_DOM"/>
    <property type="match status" value="1"/>
</dbReference>
<feature type="domain" description="Protein kinase" evidence="3">
    <location>
        <begin position="414"/>
        <end position="589"/>
    </location>
</feature>
<reference evidence="4" key="2">
    <citation type="submission" date="2025-05" db="UniProtKB">
        <authorList>
            <consortium name="EnsemblFungi"/>
        </authorList>
    </citation>
    <scope>IDENTIFICATION</scope>
    <source>
        <strain evidence="4">4287 / CBS 123668 / FGSC 9935 / NRRL 34936</strain>
    </source>
</reference>
<protein>
    <recommendedName>
        <fullName evidence="3">Protein kinase domain-containing protein</fullName>
    </recommendedName>
</protein>
<dbReference type="InterPro" id="IPR011009">
    <property type="entry name" value="Kinase-like_dom_sf"/>
</dbReference>
<dbReference type="Gene3D" id="1.10.510.10">
    <property type="entry name" value="Transferase(Phosphotransferase) domain 1"/>
    <property type="match status" value="1"/>
</dbReference>
<dbReference type="Pfam" id="PF00069">
    <property type="entry name" value="Pkinase"/>
    <property type="match status" value="1"/>
</dbReference>
<feature type="coiled-coil region" evidence="1">
    <location>
        <begin position="216"/>
        <end position="243"/>
    </location>
</feature>
<feature type="region of interest" description="Disordered" evidence="2">
    <location>
        <begin position="404"/>
        <end position="427"/>
    </location>
</feature>
<dbReference type="GO" id="GO:0004672">
    <property type="term" value="F:protein kinase activity"/>
    <property type="evidence" value="ECO:0007669"/>
    <property type="project" value="InterPro"/>
</dbReference>
<keyword evidence="1" id="KW-0175">Coiled coil</keyword>
<reference evidence="5" key="1">
    <citation type="journal article" date="2012" name="Mol. Plant Microbe Interact.">
        <title>A highly conserved effector in Fusarium oxysporum is required for full virulence on Arabidopsis.</title>
        <authorList>
            <person name="Thatcher L.F."/>
            <person name="Gardiner D.M."/>
            <person name="Kazan K."/>
            <person name="Manners J."/>
        </authorList>
    </citation>
    <scope>NUCLEOTIDE SEQUENCE [LARGE SCALE GENOMIC DNA]</scope>
    <source>
        <strain evidence="5">Fo5176</strain>
    </source>
</reference>
<dbReference type="Pfam" id="PF03184">
    <property type="entry name" value="DDE_1"/>
    <property type="match status" value="1"/>
</dbReference>
<dbReference type="STRING" id="426428.A0A0D2YID8"/>
<evidence type="ECO:0000313" key="5">
    <source>
        <dbReference type="Proteomes" id="UP000002489"/>
    </source>
</evidence>
<dbReference type="EnsemblFungi" id="FOXG_16203T0">
    <property type="protein sequence ID" value="FOXG_16203P0"/>
    <property type="gene ID" value="FOXG_16203"/>
</dbReference>
<dbReference type="Proteomes" id="UP000002489">
    <property type="component" value="Unassembled WGS sequence"/>
</dbReference>
<sequence length="589" mass="66072">MPYMYNVDETGVQIGETNGGIVAGTVMTSSSERIKSDNTTWSSIIESVSADDQHKSHITAELMKKAWLHKIWLSWLPSHSSHITQPLDVAVFGPLKTYYRQFTRSWASYEATSPHQQQLFLKAYERTSLKALSCRNIISGFSASGLFPINLQKALAALKPREKKRKRFNGPITPRKAQVIADTIWSTPQGSADIQRQLEAVQSQGNTFIRDFNCIMKKAMKCIDQKNSQIQRLEEEKAVLKASVAAREPTGRVAVQFDPNKAFPEIEQIISARDQAEKNVLHQIEGNKRKQQLIEVIYGLGCDAITGVRGRGVRGVAVAENFELDGYTVEDFYDWIAEPLLPKFRQLPEVTASLTLQDFLFPKTSRYNMRGEGETLVAIPSDGSDDVAPIFGIDLPEESCAPWPQHDPKDIQLPKKKNSHGPPSFKPTKVLLKDGNAAYFKPMRPGDERIFLNELNKYRSIRDAHLDESLRISRLIGLVRDDSGLAFGLLLTYIDCGNKTLLCATQSDTPGDLRQKWAEQVHDLVHHLHTAGIVWGDVKPDNVLIDRQTDAWLIDFGGGYTHGWVPKELAGSVEGDLHGLQKIEEFLRD</sequence>
<proteinExistence type="predicted"/>
<organism evidence="4 5">
    <name type="scientific">Fusarium oxysporum (strain Fo5176)</name>
    <name type="common">Fusarium vascular wilt</name>
    <dbReference type="NCBI Taxonomy" id="660025"/>
    <lineage>
        <taxon>Eukaryota</taxon>
        <taxon>Fungi</taxon>
        <taxon>Dikarya</taxon>
        <taxon>Ascomycota</taxon>
        <taxon>Pezizomycotina</taxon>
        <taxon>Sordariomycetes</taxon>
        <taxon>Hypocreomycetidae</taxon>
        <taxon>Hypocreales</taxon>
        <taxon>Nectriaceae</taxon>
        <taxon>Fusarium</taxon>
        <taxon>Fusarium oxysporum species complex</taxon>
    </lineage>
</organism>
<dbReference type="GO" id="GO:0003676">
    <property type="term" value="F:nucleic acid binding"/>
    <property type="evidence" value="ECO:0007669"/>
    <property type="project" value="InterPro"/>
</dbReference>
<evidence type="ECO:0000256" key="1">
    <source>
        <dbReference type="SAM" id="Coils"/>
    </source>
</evidence>
<dbReference type="EnsemblFungi" id="FOXG_06834T0">
    <property type="protein sequence ID" value="FOXG_06834P0"/>
    <property type="gene ID" value="FOXG_06834"/>
</dbReference>
<accession>A0A0D2YID8</accession>
<evidence type="ECO:0000259" key="3">
    <source>
        <dbReference type="PROSITE" id="PS50011"/>
    </source>
</evidence>